<gene>
    <name evidence="2" type="ORF">F444_09269</name>
</gene>
<accession>A0A081A882</accession>
<feature type="coiled-coil region" evidence="1">
    <location>
        <begin position="110"/>
        <end position="137"/>
    </location>
</feature>
<name>A0A081A882_PHYNI</name>
<evidence type="ECO:0000256" key="1">
    <source>
        <dbReference type="SAM" id="Coils"/>
    </source>
</evidence>
<evidence type="ECO:0000313" key="2">
    <source>
        <dbReference type="EMBL" id="ETO75093.1"/>
    </source>
</evidence>
<dbReference type="EMBL" id="ANJA01001723">
    <property type="protein sequence ID" value="ETO75093.1"/>
    <property type="molecule type" value="Genomic_DNA"/>
</dbReference>
<keyword evidence="1" id="KW-0175">Coiled coil</keyword>
<proteinExistence type="predicted"/>
<dbReference type="AlphaFoldDB" id="A0A081A882"/>
<reference evidence="2 3" key="1">
    <citation type="submission" date="2013-11" db="EMBL/GenBank/DDBJ databases">
        <title>The Genome Sequence of Phytophthora parasitica P1976.</title>
        <authorList>
            <consortium name="The Broad Institute Genomics Platform"/>
            <person name="Russ C."/>
            <person name="Tyler B."/>
            <person name="Panabieres F."/>
            <person name="Shan W."/>
            <person name="Tripathy S."/>
            <person name="Grunwald N."/>
            <person name="Machado M."/>
            <person name="Johnson C.S."/>
            <person name="Walker B."/>
            <person name="Young S."/>
            <person name="Zeng Q."/>
            <person name="Gargeya S."/>
            <person name="Fitzgerald M."/>
            <person name="Haas B."/>
            <person name="Abouelleil A."/>
            <person name="Allen A.W."/>
            <person name="Alvarado L."/>
            <person name="Arachchi H.M."/>
            <person name="Berlin A.M."/>
            <person name="Chapman S.B."/>
            <person name="Gainer-Dewar J."/>
            <person name="Goldberg J."/>
            <person name="Griggs A."/>
            <person name="Gujja S."/>
            <person name="Hansen M."/>
            <person name="Howarth C."/>
            <person name="Imamovic A."/>
            <person name="Ireland A."/>
            <person name="Larimer J."/>
            <person name="McCowan C."/>
            <person name="Murphy C."/>
            <person name="Pearson M."/>
            <person name="Poon T.W."/>
            <person name="Priest M."/>
            <person name="Roberts A."/>
            <person name="Saif S."/>
            <person name="Shea T."/>
            <person name="Sisk P."/>
            <person name="Sykes S."/>
            <person name="Wortman J."/>
            <person name="Nusbaum C."/>
            <person name="Birren B."/>
        </authorList>
    </citation>
    <scope>NUCLEOTIDE SEQUENCE [LARGE SCALE GENOMIC DNA]</scope>
    <source>
        <strain evidence="2 3">P1976</strain>
    </source>
</reference>
<evidence type="ECO:0000313" key="3">
    <source>
        <dbReference type="Proteomes" id="UP000028582"/>
    </source>
</evidence>
<dbReference type="Proteomes" id="UP000028582">
    <property type="component" value="Unassembled WGS sequence"/>
</dbReference>
<organism evidence="2 3">
    <name type="scientific">Phytophthora nicotianae P1976</name>
    <dbReference type="NCBI Taxonomy" id="1317066"/>
    <lineage>
        <taxon>Eukaryota</taxon>
        <taxon>Sar</taxon>
        <taxon>Stramenopiles</taxon>
        <taxon>Oomycota</taxon>
        <taxon>Peronosporomycetes</taxon>
        <taxon>Peronosporales</taxon>
        <taxon>Peronosporaceae</taxon>
        <taxon>Phytophthora</taxon>
    </lineage>
</organism>
<dbReference type="OrthoDB" id="101185at2759"/>
<protein>
    <recommendedName>
        <fullName evidence="4">BZIP domain-containing protein</fullName>
    </recommendedName>
</protein>
<sequence>MNFCTNRPPNSHNLRDDVIGNVNQRTIANHASNPHGDLVRPRSAEEKTLTKRKCESAIDISSFKSARREGEAFSSQAEDLVMLILEDQAKQRKLRRDRQRGYRQRQNDLMVCLQKETLQLQNEIQDLEERRSAIIAATPTKENLWGVVVEYFRVFRFGIRGTISNSLETNAQLNFLERTMTLDVQSNTGYGPSELIATWRRFSTSLQGVEIELQNLKRDSINAVVATIATNFTITEHVVQKLFPRLSGKRSSLLTKKLLHQEIVMLGTVRFVWDRTCGRITSVLSRSDMVTPMLELVGNVEELARVFEYARVLA</sequence>
<comment type="caution">
    <text evidence="2">The sequence shown here is derived from an EMBL/GenBank/DDBJ whole genome shotgun (WGS) entry which is preliminary data.</text>
</comment>
<evidence type="ECO:0008006" key="4">
    <source>
        <dbReference type="Google" id="ProtNLM"/>
    </source>
</evidence>